<proteinExistence type="predicted"/>
<name>A0A0R1MJ80_9LACO</name>
<organism evidence="1 2">
    <name type="scientific">Liquorilactobacillus hordei DSM 19519</name>
    <dbReference type="NCBI Taxonomy" id="1423759"/>
    <lineage>
        <taxon>Bacteria</taxon>
        <taxon>Bacillati</taxon>
        <taxon>Bacillota</taxon>
        <taxon>Bacilli</taxon>
        <taxon>Lactobacillales</taxon>
        <taxon>Lactobacillaceae</taxon>
        <taxon>Liquorilactobacillus</taxon>
    </lineage>
</organism>
<dbReference type="GeneID" id="98309563"/>
<sequence>MTYEEATTKLKEIDLRITVDRAWSAVFAITLPYKTDLHETANFNIDTNKIKTGLIVGEDVAHFLCDPLALRVVTEVAVPLMNTPLNERSK</sequence>
<reference evidence="1 2" key="1">
    <citation type="journal article" date="2015" name="Genome Announc.">
        <title>Expanding the biotechnology potential of lactobacilli through comparative genomics of 213 strains and associated genera.</title>
        <authorList>
            <person name="Sun Z."/>
            <person name="Harris H.M."/>
            <person name="McCann A."/>
            <person name="Guo C."/>
            <person name="Argimon S."/>
            <person name="Zhang W."/>
            <person name="Yang X."/>
            <person name="Jeffery I.B."/>
            <person name="Cooney J.C."/>
            <person name="Kagawa T.F."/>
            <person name="Liu W."/>
            <person name="Song Y."/>
            <person name="Salvetti E."/>
            <person name="Wrobel A."/>
            <person name="Rasinkangas P."/>
            <person name="Parkhill J."/>
            <person name="Rea M.C."/>
            <person name="O'Sullivan O."/>
            <person name="Ritari J."/>
            <person name="Douillard F.P."/>
            <person name="Paul Ross R."/>
            <person name="Yang R."/>
            <person name="Briner A.E."/>
            <person name="Felis G.E."/>
            <person name="de Vos W.M."/>
            <person name="Barrangou R."/>
            <person name="Klaenhammer T.R."/>
            <person name="Caufield P.W."/>
            <person name="Cui Y."/>
            <person name="Zhang H."/>
            <person name="O'Toole P.W."/>
        </authorList>
    </citation>
    <scope>NUCLEOTIDE SEQUENCE [LARGE SCALE GENOMIC DNA]</scope>
    <source>
        <strain evidence="1 2">DSM 19519</strain>
    </source>
</reference>
<dbReference type="PATRIC" id="fig|1423759.3.peg.1100"/>
<comment type="caution">
    <text evidence="1">The sequence shown here is derived from an EMBL/GenBank/DDBJ whole genome shotgun (WGS) entry which is preliminary data.</text>
</comment>
<dbReference type="EMBL" id="AZDX01000003">
    <property type="protein sequence ID" value="KRL07974.1"/>
    <property type="molecule type" value="Genomic_DNA"/>
</dbReference>
<dbReference type="RefSeq" id="WP_057868758.1">
    <property type="nucleotide sequence ID" value="NZ_AZDX01000003.1"/>
</dbReference>
<evidence type="ECO:0000313" key="1">
    <source>
        <dbReference type="EMBL" id="KRL07974.1"/>
    </source>
</evidence>
<dbReference type="Proteomes" id="UP000051448">
    <property type="component" value="Unassembled WGS sequence"/>
</dbReference>
<keyword evidence="2" id="KW-1185">Reference proteome</keyword>
<dbReference type="AlphaFoldDB" id="A0A0R1MJ80"/>
<gene>
    <name evidence="1" type="ORF">FC92_GL001043</name>
</gene>
<dbReference type="STRING" id="1423759.FC92_GL001043"/>
<evidence type="ECO:0000313" key="2">
    <source>
        <dbReference type="Proteomes" id="UP000051448"/>
    </source>
</evidence>
<protein>
    <submittedName>
        <fullName evidence="1">Uncharacterized protein</fullName>
    </submittedName>
</protein>
<accession>A0A0R1MJ80</accession>